<accession>A0A9K3L9U5</accession>
<keyword evidence="1 3" id="KW-0647">Proteasome</keyword>
<keyword evidence="4" id="KW-1185">Reference proteome</keyword>
<dbReference type="PANTHER" id="PTHR11599">
    <property type="entry name" value="PROTEASOME SUBUNIT ALPHA/BETA"/>
    <property type="match status" value="1"/>
</dbReference>
<evidence type="ECO:0000259" key="2">
    <source>
        <dbReference type="SMART" id="SM00948"/>
    </source>
</evidence>
<dbReference type="InterPro" id="IPR001353">
    <property type="entry name" value="Proteasome_sua/b"/>
</dbReference>
<dbReference type="GO" id="GO:0019773">
    <property type="term" value="C:proteasome core complex, alpha-subunit complex"/>
    <property type="evidence" value="ECO:0007669"/>
    <property type="project" value="InterPro"/>
</dbReference>
<feature type="domain" description="Proteasome alpha-type subunits" evidence="2">
    <location>
        <begin position="74"/>
        <end position="96"/>
    </location>
</feature>
<dbReference type="InterPro" id="IPR050115">
    <property type="entry name" value="Proteasome_alpha"/>
</dbReference>
<name>A0A9K3L9U5_9STRA</name>
<dbReference type="GO" id="GO:0006511">
    <property type="term" value="P:ubiquitin-dependent protein catabolic process"/>
    <property type="evidence" value="ECO:0007669"/>
    <property type="project" value="InterPro"/>
</dbReference>
<reference evidence="3" key="1">
    <citation type="journal article" date="2021" name="Sci. Rep.">
        <title>Diploid genomic architecture of Nitzschia inconspicua, an elite biomass production diatom.</title>
        <authorList>
            <person name="Oliver A."/>
            <person name="Podell S."/>
            <person name="Pinowska A."/>
            <person name="Traller J.C."/>
            <person name="Smith S.R."/>
            <person name="McClure R."/>
            <person name="Beliaev A."/>
            <person name="Bohutskyi P."/>
            <person name="Hill E.A."/>
            <person name="Rabines A."/>
            <person name="Zheng H."/>
            <person name="Allen L.Z."/>
            <person name="Kuo A."/>
            <person name="Grigoriev I.V."/>
            <person name="Allen A.E."/>
            <person name="Hazlebeck D."/>
            <person name="Allen E.E."/>
        </authorList>
    </citation>
    <scope>NUCLEOTIDE SEQUENCE</scope>
    <source>
        <strain evidence="3">Hildebrandi</strain>
    </source>
</reference>
<dbReference type="OrthoDB" id="46965at2759"/>
<organism evidence="3 4">
    <name type="scientific">Nitzschia inconspicua</name>
    <dbReference type="NCBI Taxonomy" id="303405"/>
    <lineage>
        <taxon>Eukaryota</taxon>
        <taxon>Sar</taxon>
        <taxon>Stramenopiles</taxon>
        <taxon>Ochrophyta</taxon>
        <taxon>Bacillariophyta</taxon>
        <taxon>Bacillariophyceae</taxon>
        <taxon>Bacillariophycidae</taxon>
        <taxon>Bacillariales</taxon>
        <taxon>Bacillariaceae</taxon>
        <taxon>Nitzschia</taxon>
    </lineage>
</organism>
<comment type="caution">
    <text evidence="3">The sequence shown here is derived from an EMBL/GenBank/DDBJ whole genome shotgun (WGS) entry which is preliminary data.</text>
</comment>
<evidence type="ECO:0000313" key="3">
    <source>
        <dbReference type="EMBL" id="KAG7358355.1"/>
    </source>
</evidence>
<proteinExistence type="predicted"/>
<dbReference type="Pfam" id="PF10584">
    <property type="entry name" value="Proteasome_A_N"/>
    <property type="match status" value="1"/>
</dbReference>
<dbReference type="InterPro" id="IPR000426">
    <property type="entry name" value="Proteasome_asu_N"/>
</dbReference>
<dbReference type="Proteomes" id="UP000693970">
    <property type="component" value="Unassembled WGS sequence"/>
</dbReference>
<evidence type="ECO:0000313" key="4">
    <source>
        <dbReference type="Proteomes" id="UP000693970"/>
    </source>
</evidence>
<dbReference type="EMBL" id="JAGRRH010000014">
    <property type="protein sequence ID" value="KAG7358355.1"/>
    <property type="molecule type" value="Genomic_DNA"/>
</dbReference>
<protein>
    <submittedName>
        <fullName evidence="3">Proteasome endopeptidase complex subunit alpha</fullName>
    </submittedName>
</protein>
<reference evidence="3" key="2">
    <citation type="submission" date="2021-04" db="EMBL/GenBank/DDBJ databases">
        <authorList>
            <person name="Podell S."/>
        </authorList>
    </citation>
    <scope>NUCLEOTIDE SEQUENCE</scope>
    <source>
        <strain evidence="3">Hildebrandi</strain>
    </source>
</reference>
<dbReference type="AlphaFoldDB" id="A0A9K3L9U5"/>
<dbReference type="SMART" id="SM00948">
    <property type="entry name" value="Proteasome_A_N"/>
    <property type="match status" value="1"/>
</dbReference>
<evidence type="ECO:0000256" key="1">
    <source>
        <dbReference type="ARBA" id="ARBA00022942"/>
    </source>
</evidence>
<sequence length="326" mass="36899">MGTIQMLPVSGKRRGSTCARQHRHWNITDQRFRLLGRSLSCFLLMGLFCLLQQPWTYAAHSRRRVVTRSQTPSYDREITTFNPQGRLEQVEYGMIASERGSPVAVLKHDDDGNATLYLILENSLQKVYRVDDNKFLIATGLSGDGRLLANVLRSQCMQHVYDNGEVATLQEAAAMLADVCHSLTRTGGVRPLGCQAIVMGVEEAYDDADRLLVRIFHTDPGGGMEECKHCVAAGRGKDKLYPDLMKLWEQQQEKKVDSATVAQNLVNLMFRIQQQEGRLSNKKGDTNQLDLWTIRPQKGRRGNMRATVYTQVDKHVKLTDILYKET</sequence>
<dbReference type="Pfam" id="PF00227">
    <property type="entry name" value="Proteasome"/>
    <property type="match status" value="1"/>
</dbReference>
<gene>
    <name evidence="3" type="ORF">IV203_014943</name>
</gene>